<sequence length="518" mass="58114">MNKEQVLSEVLASGTLPTLAPVASKLVEISAREETTIADIAGLVAKDISLSAKVLKVVNSAFYSFPQKISTIHQAVSILGINAIRNLVFSFSFLGIEPSSSEDSFDYREFWTKSLAAAVSARLIVSRLKQKGIESEEIFIAGLLQNAGELFLARAFPGPYLETLARHSGQDGSLLEAEREVTGADHAFIGSEVFKTWRFPEVLWRPIRHHHSPREDSTADARAKFTTFVVHLSGVLADILYSPQPDALIKAFRARAKAVLRLSDADIDAIFESVHLEVNEAADYFGLKIAKTRSVAEILQQANAELSVLNLSYEQMNRELVQHKVRLETLTRELEEKNRILERLVHIDGLTEVYNHRFFQDFLGKELTRAMRHERPVSLVLVDIDHFKAFNDSYGHQVGDFILKEVCAVARQSLREHDIMARYGGEEFVFVLPETSAEGALKVAERVRQAVEEHRFTGDGGNYRVTMSLGVATMLPPGDSFKKNEFIGYADEALLQAKRRGRNRVEVFAPKTRWFGRK</sequence>
<dbReference type="InterPro" id="IPR043128">
    <property type="entry name" value="Rev_trsase/Diguanyl_cyclase"/>
</dbReference>
<dbReference type="SUPFAM" id="SSF109604">
    <property type="entry name" value="HD-domain/PDEase-like"/>
    <property type="match status" value="1"/>
</dbReference>
<keyword evidence="3" id="KW-0175">Coiled coil</keyword>
<accession>A0ABM8HSC6</accession>
<dbReference type="Pfam" id="PF00990">
    <property type="entry name" value="GGDEF"/>
    <property type="match status" value="1"/>
</dbReference>
<evidence type="ECO:0000313" key="6">
    <source>
        <dbReference type="EMBL" id="BCR03506.1"/>
    </source>
</evidence>
<feature type="domain" description="GGDEF" evidence="4">
    <location>
        <begin position="375"/>
        <end position="510"/>
    </location>
</feature>
<dbReference type="InterPro" id="IPR050469">
    <property type="entry name" value="Diguanylate_Cyclase"/>
</dbReference>
<feature type="coiled-coil region" evidence="3">
    <location>
        <begin position="299"/>
        <end position="347"/>
    </location>
</feature>
<feature type="domain" description="HDOD" evidence="5">
    <location>
        <begin position="16"/>
        <end position="213"/>
    </location>
</feature>
<dbReference type="SMART" id="SM00267">
    <property type="entry name" value="GGDEF"/>
    <property type="match status" value="1"/>
</dbReference>
<comment type="catalytic activity">
    <reaction evidence="2">
        <text>2 GTP = 3',3'-c-di-GMP + 2 diphosphate</text>
        <dbReference type="Rhea" id="RHEA:24898"/>
        <dbReference type="ChEBI" id="CHEBI:33019"/>
        <dbReference type="ChEBI" id="CHEBI:37565"/>
        <dbReference type="ChEBI" id="CHEBI:58805"/>
        <dbReference type="EC" id="2.7.7.65"/>
    </reaction>
</comment>
<gene>
    <name evidence="6" type="ORF">DESUT3_05750</name>
</gene>
<evidence type="ECO:0000256" key="3">
    <source>
        <dbReference type="SAM" id="Coils"/>
    </source>
</evidence>
<evidence type="ECO:0000256" key="2">
    <source>
        <dbReference type="ARBA" id="ARBA00034247"/>
    </source>
</evidence>
<dbReference type="InterPro" id="IPR013976">
    <property type="entry name" value="HDOD"/>
</dbReference>
<dbReference type="Gene3D" id="3.30.70.270">
    <property type="match status" value="1"/>
</dbReference>
<organism evidence="6 7">
    <name type="scientific">Desulfuromonas versatilis</name>
    <dbReference type="NCBI Taxonomy" id="2802975"/>
    <lineage>
        <taxon>Bacteria</taxon>
        <taxon>Pseudomonadati</taxon>
        <taxon>Thermodesulfobacteriota</taxon>
        <taxon>Desulfuromonadia</taxon>
        <taxon>Desulfuromonadales</taxon>
        <taxon>Desulfuromonadaceae</taxon>
        <taxon>Desulfuromonas</taxon>
    </lineage>
</organism>
<dbReference type="InterPro" id="IPR029787">
    <property type="entry name" value="Nucleotide_cyclase"/>
</dbReference>
<dbReference type="SUPFAM" id="SSF55073">
    <property type="entry name" value="Nucleotide cyclase"/>
    <property type="match status" value="1"/>
</dbReference>
<dbReference type="EC" id="2.7.7.65" evidence="1"/>
<dbReference type="PROSITE" id="PS51833">
    <property type="entry name" value="HDOD"/>
    <property type="match status" value="1"/>
</dbReference>
<name>A0ABM8HSC6_9BACT</name>
<dbReference type="CDD" id="cd01949">
    <property type="entry name" value="GGDEF"/>
    <property type="match status" value="1"/>
</dbReference>
<evidence type="ECO:0000313" key="7">
    <source>
        <dbReference type="Proteomes" id="UP001319827"/>
    </source>
</evidence>
<dbReference type="Gene3D" id="1.10.3210.10">
    <property type="entry name" value="Hypothetical protein af1432"/>
    <property type="match status" value="1"/>
</dbReference>
<proteinExistence type="predicted"/>
<evidence type="ECO:0000259" key="5">
    <source>
        <dbReference type="PROSITE" id="PS51833"/>
    </source>
</evidence>
<dbReference type="NCBIfam" id="TIGR00254">
    <property type="entry name" value="GGDEF"/>
    <property type="match status" value="1"/>
</dbReference>
<keyword evidence="7" id="KW-1185">Reference proteome</keyword>
<dbReference type="EMBL" id="AP024355">
    <property type="protein sequence ID" value="BCR03506.1"/>
    <property type="molecule type" value="Genomic_DNA"/>
</dbReference>
<dbReference type="Proteomes" id="UP001319827">
    <property type="component" value="Chromosome"/>
</dbReference>
<evidence type="ECO:0000259" key="4">
    <source>
        <dbReference type="PROSITE" id="PS50887"/>
    </source>
</evidence>
<protein>
    <recommendedName>
        <fullName evidence="1">diguanylate cyclase</fullName>
        <ecNumber evidence="1">2.7.7.65</ecNumber>
    </recommendedName>
</protein>
<reference evidence="6 7" key="1">
    <citation type="journal article" date="2016" name="C (Basel)">
        <title>Selective Growth of and Electricity Production by Marine Exoelectrogenic Bacteria in Self-Aggregated Hydrogel of Microbially Reduced Graphene Oxide.</title>
        <authorList>
            <person name="Yoshida N."/>
            <person name="Goto Y."/>
            <person name="Miyata Y."/>
        </authorList>
    </citation>
    <scope>NUCLEOTIDE SEQUENCE [LARGE SCALE GENOMIC DNA]</scope>
    <source>
        <strain evidence="6 7">NIT-T3</strain>
    </source>
</reference>
<dbReference type="InterPro" id="IPR000160">
    <property type="entry name" value="GGDEF_dom"/>
</dbReference>
<dbReference type="PANTHER" id="PTHR45138:SF9">
    <property type="entry name" value="DIGUANYLATE CYCLASE DGCM-RELATED"/>
    <property type="match status" value="1"/>
</dbReference>
<dbReference type="RefSeq" id="WP_221250977.1">
    <property type="nucleotide sequence ID" value="NZ_AP024355.1"/>
</dbReference>
<evidence type="ECO:0000256" key="1">
    <source>
        <dbReference type="ARBA" id="ARBA00012528"/>
    </source>
</evidence>
<dbReference type="PROSITE" id="PS50887">
    <property type="entry name" value="GGDEF"/>
    <property type="match status" value="1"/>
</dbReference>
<dbReference type="PANTHER" id="PTHR45138">
    <property type="entry name" value="REGULATORY COMPONENTS OF SENSORY TRANSDUCTION SYSTEM"/>
    <property type="match status" value="1"/>
</dbReference>
<dbReference type="Pfam" id="PF08668">
    <property type="entry name" value="HDOD"/>
    <property type="match status" value="1"/>
</dbReference>
<reference evidence="6 7" key="2">
    <citation type="journal article" date="2021" name="Int. J. Syst. Evol. Microbiol.">
        <title>Isolation and Polyphasic Characterization of Desulfuromonas versatilis sp. Nov., an Electrogenic Bacteria Capable of Versatile Metabolism Isolated from a Graphene Oxide-Reducing Enrichment Culture.</title>
        <authorList>
            <person name="Xie L."/>
            <person name="Yoshida N."/>
            <person name="Ishii S."/>
            <person name="Meng L."/>
        </authorList>
    </citation>
    <scope>NUCLEOTIDE SEQUENCE [LARGE SCALE GENOMIC DNA]</scope>
    <source>
        <strain evidence="6 7">NIT-T3</strain>
    </source>
</reference>